<name>A0A558BK56_9BACT</name>
<comment type="caution">
    <text evidence="3">The sequence shown here is derived from an EMBL/GenBank/DDBJ whole genome shotgun (WGS) entry which is preliminary data.</text>
</comment>
<gene>
    <name evidence="3" type="ORF">FNT36_23800</name>
</gene>
<dbReference type="InterPro" id="IPR036388">
    <property type="entry name" value="WH-like_DNA-bd_sf"/>
</dbReference>
<dbReference type="RefSeq" id="WP_144852980.1">
    <property type="nucleotide sequence ID" value="NZ_VMRJ01000008.1"/>
</dbReference>
<dbReference type="Gene3D" id="1.10.10.10">
    <property type="entry name" value="Winged helix-like DNA-binding domain superfamily/Winged helix DNA-binding domain"/>
    <property type="match status" value="2"/>
</dbReference>
<comment type="similarity">
    <text evidence="1">Belongs to the initiator RepB protein family.</text>
</comment>
<dbReference type="Proteomes" id="UP000317624">
    <property type="component" value="Unassembled WGS sequence"/>
</dbReference>
<proteinExistence type="inferred from homology"/>
<feature type="domain" description="Initiator Rep protein WH1" evidence="2">
    <location>
        <begin position="74"/>
        <end position="206"/>
    </location>
</feature>
<reference evidence="3 4" key="1">
    <citation type="submission" date="2019-07" db="EMBL/GenBank/DDBJ databases">
        <title>Hymenobacter sp. straun FUR1 Genome sequencing and assembly.</title>
        <authorList>
            <person name="Chhetri G."/>
        </authorList>
    </citation>
    <scope>NUCLEOTIDE SEQUENCE [LARGE SCALE GENOMIC DNA]</scope>
    <source>
        <strain evidence="3 4">Fur1</strain>
    </source>
</reference>
<evidence type="ECO:0000259" key="2">
    <source>
        <dbReference type="Pfam" id="PF01051"/>
    </source>
</evidence>
<dbReference type="InterPro" id="IPR036390">
    <property type="entry name" value="WH_DNA-bd_sf"/>
</dbReference>
<dbReference type="InterPro" id="IPR000525">
    <property type="entry name" value="Initiator_Rep_WH1"/>
</dbReference>
<dbReference type="GO" id="GO:0003887">
    <property type="term" value="F:DNA-directed DNA polymerase activity"/>
    <property type="evidence" value="ECO:0007669"/>
    <property type="project" value="InterPro"/>
</dbReference>
<dbReference type="AlphaFoldDB" id="A0A558BK56"/>
<dbReference type="Pfam" id="PF01051">
    <property type="entry name" value="Rep3_N"/>
    <property type="match status" value="1"/>
</dbReference>
<dbReference type="EMBL" id="VMRJ01000008">
    <property type="protein sequence ID" value="TVT36897.1"/>
    <property type="molecule type" value="Genomic_DNA"/>
</dbReference>
<organism evidence="3 4">
    <name type="scientific">Hymenobacter setariae</name>
    <dbReference type="NCBI Taxonomy" id="2594794"/>
    <lineage>
        <taxon>Bacteria</taxon>
        <taxon>Pseudomonadati</taxon>
        <taxon>Bacteroidota</taxon>
        <taxon>Cytophagia</taxon>
        <taxon>Cytophagales</taxon>
        <taxon>Hymenobacteraceae</taxon>
        <taxon>Hymenobacter</taxon>
    </lineage>
</organism>
<evidence type="ECO:0000256" key="1">
    <source>
        <dbReference type="ARBA" id="ARBA00038283"/>
    </source>
</evidence>
<dbReference type="OrthoDB" id="5810823at2"/>
<evidence type="ECO:0000313" key="3">
    <source>
        <dbReference type="EMBL" id="TVT36897.1"/>
    </source>
</evidence>
<accession>A0A558BK56</accession>
<dbReference type="GO" id="GO:0006270">
    <property type="term" value="P:DNA replication initiation"/>
    <property type="evidence" value="ECO:0007669"/>
    <property type="project" value="InterPro"/>
</dbReference>
<dbReference type="SUPFAM" id="SSF46785">
    <property type="entry name" value="Winged helix' DNA-binding domain"/>
    <property type="match status" value="1"/>
</dbReference>
<sequence>MWGNFLYPYLTKDGGFLSWSRPVVRLPTVIGKLIAIPIHFLVVSGFPSARTYTAVHRNFIRQHWNITFAHQPRTGVVAKRILARVLDQINHDGTELRPFFQLSLESIISPGQLTRENAYVEVKAAVRQLAQVVWKLECPPGGQRQPRHLLDTTKKEAVGYHNGVITVMLNPQLTTYLVNPAHYSTFRLEEYLRLSNWYSMRLYELLAAFRDTGVWEVSVEEYRKLMDCHHQTDKRDRVVKDKGGQPKMKYANVADLIKRTTEVPLLDLATTELAFRVTGLKADSGALGRRRIVSLRFELLQPQPAKRIPEAWLAHPVTKDLVEKLRGKWKIKEVSIARYAPVLGRENIAKLIVEWERKENSMLPITDREKYCNAAFVRAAKALKEA</sequence>
<keyword evidence="4" id="KW-1185">Reference proteome</keyword>
<protein>
    <submittedName>
        <fullName evidence="3">Replication initiation protein</fullName>
    </submittedName>
</protein>
<evidence type="ECO:0000313" key="4">
    <source>
        <dbReference type="Proteomes" id="UP000317624"/>
    </source>
</evidence>